<accession>A0ABS6JZW1</accession>
<name>A0ABS6JZW1_9BACI</name>
<dbReference type="InterPro" id="IPR006433">
    <property type="entry name" value="Prohead_protease"/>
</dbReference>
<dbReference type="NCBIfam" id="TIGR01543">
    <property type="entry name" value="proheadase_HK97"/>
    <property type="match status" value="1"/>
</dbReference>
<evidence type="ECO:0000256" key="1">
    <source>
        <dbReference type="ARBA" id="ARBA00022612"/>
    </source>
</evidence>
<sequence length="211" mass="24496">MNSNPMEKIQGLIDKGRDFRHFANFEIRSLEESKELYVEGYAVTFNEPTVLFEYDGVQYKEQIDDRAFDEADLSDVIFNYNHAGKVMARTRNKTLQLHTDSKGLYIKARLDGTEEGRKLYEEIQGGYIDRMSFQFSVNESAYDSDNHLRTVRKVKKLYDVSAVDIPAYDTTSIYARSLLDLDRAEKEKLDSLNEQRKRKIILLNQIIGGIK</sequence>
<dbReference type="GO" id="GO:0008233">
    <property type="term" value="F:peptidase activity"/>
    <property type="evidence" value="ECO:0007669"/>
    <property type="project" value="UniProtKB-KW"/>
</dbReference>
<gene>
    <name evidence="5" type="ORF">KS407_22155</name>
</gene>
<dbReference type="GO" id="GO:0006508">
    <property type="term" value="P:proteolysis"/>
    <property type="evidence" value="ECO:0007669"/>
    <property type="project" value="UniProtKB-KW"/>
</dbReference>
<organism evidence="5 6">
    <name type="scientific">Evansella alkalicola</name>
    <dbReference type="NCBI Taxonomy" id="745819"/>
    <lineage>
        <taxon>Bacteria</taxon>
        <taxon>Bacillati</taxon>
        <taxon>Bacillota</taxon>
        <taxon>Bacilli</taxon>
        <taxon>Bacillales</taxon>
        <taxon>Bacillaceae</taxon>
        <taxon>Evansella</taxon>
    </lineage>
</organism>
<dbReference type="EMBL" id="JAHQCR010000088">
    <property type="protein sequence ID" value="MBU9724131.1"/>
    <property type="molecule type" value="Genomic_DNA"/>
</dbReference>
<dbReference type="Pfam" id="PF04586">
    <property type="entry name" value="Peptidase_S78"/>
    <property type="match status" value="1"/>
</dbReference>
<evidence type="ECO:0000313" key="6">
    <source>
        <dbReference type="Proteomes" id="UP000790580"/>
    </source>
</evidence>
<evidence type="ECO:0000256" key="3">
    <source>
        <dbReference type="ARBA" id="ARBA00022801"/>
    </source>
</evidence>
<evidence type="ECO:0000256" key="2">
    <source>
        <dbReference type="ARBA" id="ARBA00022670"/>
    </source>
</evidence>
<dbReference type="Proteomes" id="UP000790580">
    <property type="component" value="Unassembled WGS sequence"/>
</dbReference>
<keyword evidence="1" id="KW-1188">Viral release from host cell</keyword>
<evidence type="ECO:0000259" key="4">
    <source>
        <dbReference type="Pfam" id="PF04586"/>
    </source>
</evidence>
<protein>
    <submittedName>
        <fullName evidence="5">HK97 family phage prohead protease</fullName>
    </submittedName>
</protein>
<feature type="domain" description="Prohead serine protease" evidence="4">
    <location>
        <begin position="24"/>
        <end position="175"/>
    </location>
</feature>
<comment type="caution">
    <text evidence="5">The sequence shown here is derived from an EMBL/GenBank/DDBJ whole genome shotgun (WGS) entry which is preliminary data.</text>
</comment>
<proteinExistence type="predicted"/>
<dbReference type="InterPro" id="IPR054613">
    <property type="entry name" value="Peptidase_S78_dom"/>
</dbReference>
<dbReference type="RefSeq" id="WP_088074922.1">
    <property type="nucleotide sequence ID" value="NZ_JAHQCR010000088.1"/>
</dbReference>
<reference evidence="5 6" key="1">
    <citation type="submission" date="2021-06" db="EMBL/GenBank/DDBJ databases">
        <title>Bacillus sp. RD4P76, an endophyte from a halophyte.</title>
        <authorList>
            <person name="Sun J.-Q."/>
        </authorList>
    </citation>
    <scope>NUCLEOTIDE SEQUENCE [LARGE SCALE GENOMIC DNA]</scope>
    <source>
        <strain evidence="5 6">JCM 17098</strain>
    </source>
</reference>
<keyword evidence="3" id="KW-0378">Hydrolase</keyword>
<evidence type="ECO:0000313" key="5">
    <source>
        <dbReference type="EMBL" id="MBU9724131.1"/>
    </source>
</evidence>
<keyword evidence="6" id="KW-1185">Reference proteome</keyword>
<keyword evidence="2 5" id="KW-0645">Protease</keyword>